<sequence length="349" mass="38949">MKVLGNLDWRHPLVRARVMVARPLQNALANAGLWRRPAAQEREIIQADAVPVSGDRTIQHRLVYKHPRPEYLDVESVLYTPSGLAVSNGKYVAQYSIRPPSTAEIFTTPRNVNAKKISKGTLIETETPYTYGDWVGDYVLSLVTTENIIEPLILPSFLAAKSYVIRDVEALGVNYVIADEPLQIDNARIIRKRVPSYYWGPDEVAAYRNKFGVTPPPAKKGSILYLARFDTVSEAAQRDYPSEDVADIVRSLGGEVFDTRGASPEAFNVLASKMETVIADQGSAVFGVMHSQTKNVIELAQDDWWHNANLFIANGAGVQNYAVIHIYNKTRDDLRQRIEGHLREFGALA</sequence>
<organism evidence="1 2">
    <name type="scientific">Hyphococcus flavus</name>
    <dbReference type="NCBI Taxonomy" id="1866326"/>
    <lineage>
        <taxon>Bacteria</taxon>
        <taxon>Pseudomonadati</taxon>
        <taxon>Pseudomonadota</taxon>
        <taxon>Alphaproteobacteria</taxon>
        <taxon>Parvularculales</taxon>
        <taxon>Parvularculaceae</taxon>
        <taxon>Hyphococcus</taxon>
    </lineage>
</organism>
<accession>A0AAE9ZH26</accession>
<evidence type="ECO:0000313" key="2">
    <source>
        <dbReference type="Proteomes" id="UP001214043"/>
    </source>
</evidence>
<gene>
    <name evidence="1" type="ORF">PUV54_04190</name>
</gene>
<dbReference type="AlphaFoldDB" id="A0AAE9ZH26"/>
<evidence type="ECO:0000313" key="1">
    <source>
        <dbReference type="EMBL" id="WDI32392.1"/>
    </source>
</evidence>
<dbReference type="Proteomes" id="UP001214043">
    <property type="component" value="Chromosome"/>
</dbReference>
<protein>
    <submittedName>
        <fullName evidence="1">Uncharacterized protein</fullName>
    </submittedName>
</protein>
<dbReference type="KEGG" id="hfl:PUV54_04190"/>
<dbReference type="EMBL" id="CP118166">
    <property type="protein sequence ID" value="WDI32392.1"/>
    <property type="molecule type" value="Genomic_DNA"/>
</dbReference>
<proteinExistence type="predicted"/>
<dbReference type="RefSeq" id="WP_274494313.1">
    <property type="nucleotide sequence ID" value="NZ_CP118166.1"/>
</dbReference>
<name>A0AAE9ZH26_9PROT</name>
<reference evidence="1" key="1">
    <citation type="submission" date="2023-02" db="EMBL/GenBank/DDBJ databases">
        <title>Genome sequence of Hyphococcus flavus.</title>
        <authorList>
            <person name="Rong J.-C."/>
            <person name="Zhao Q."/>
            <person name="Yi M."/>
            <person name="Wu J.-Y."/>
        </authorList>
    </citation>
    <scope>NUCLEOTIDE SEQUENCE</scope>
    <source>
        <strain evidence="1">MCCC 1K03223</strain>
    </source>
</reference>
<keyword evidence="2" id="KW-1185">Reference proteome</keyword>